<dbReference type="EMBL" id="SJPJ01000001">
    <property type="protein sequence ID" value="TWT80996.1"/>
    <property type="molecule type" value="Genomic_DNA"/>
</dbReference>
<keyword evidence="1" id="KW-0472">Membrane</keyword>
<reference evidence="2 3" key="1">
    <citation type="submission" date="2019-02" db="EMBL/GenBank/DDBJ databases">
        <title>Deep-cultivation of Planctomycetes and their phenomic and genomic characterization uncovers novel biology.</title>
        <authorList>
            <person name="Wiegand S."/>
            <person name="Jogler M."/>
            <person name="Boedeker C."/>
            <person name="Pinto D."/>
            <person name="Vollmers J."/>
            <person name="Rivas-Marin E."/>
            <person name="Kohn T."/>
            <person name="Peeters S.H."/>
            <person name="Heuer A."/>
            <person name="Rast P."/>
            <person name="Oberbeckmann S."/>
            <person name="Bunk B."/>
            <person name="Jeske O."/>
            <person name="Meyerdierks A."/>
            <person name="Storesund J.E."/>
            <person name="Kallscheuer N."/>
            <person name="Luecker S."/>
            <person name="Lage O.M."/>
            <person name="Pohl T."/>
            <person name="Merkel B.J."/>
            <person name="Hornburger P."/>
            <person name="Mueller R.-W."/>
            <person name="Bruemmer F."/>
            <person name="Labrenz M."/>
            <person name="Spormann A.M."/>
            <person name="Op Den Camp H."/>
            <person name="Overmann J."/>
            <person name="Amann R."/>
            <person name="Jetten M.S.M."/>
            <person name="Mascher T."/>
            <person name="Medema M.H."/>
            <person name="Devos D.P."/>
            <person name="Kaster A.-K."/>
            <person name="Ovreas L."/>
            <person name="Rohde M."/>
            <person name="Galperin M.Y."/>
            <person name="Jogler C."/>
        </authorList>
    </citation>
    <scope>NUCLEOTIDE SEQUENCE [LARGE SCALE GENOMIC DNA]</scope>
    <source>
        <strain evidence="2 3">CA13</strain>
    </source>
</reference>
<dbReference type="OrthoDB" id="257484at2"/>
<feature type="transmembrane region" description="Helical" evidence="1">
    <location>
        <begin position="79"/>
        <end position="98"/>
    </location>
</feature>
<name>A0A5C5Z1W2_9BACT</name>
<evidence type="ECO:0000313" key="3">
    <source>
        <dbReference type="Proteomes" id="UP000315010"/>
    </source>
</evidence>
<comment type="caution">
    <text evidence="2">The sequence shown here is derived from an EMBL/GenBank/DDBJ whole genome shotgun (WGS) entry which is preliminary data.</text>
</comment>
<evidence type="ECO:0000256" key="1">
    <source>
        <dbReference type="SAM" id="Phobius"/>
    </source>
</evidence>
<dbReference type="Proteomes" id="UP000315010">
    <property type="component" value="Unassembled WGS sequence"/>
</dbReference>
<dbReference type="RefSeq" id="WP_146396444.1">
    <property type="nucleotide sequence ID" value="NZ_SJPJ01000001.1"/>
</dbReference>
<keyword evidence="3" id="KW-1185">Reference proteome</keyword>
<protein>
    <submittedName>
        <fullName evidence="2">Uncharacterized protein</fullName>
    </submittedName>
</protein>
<organism evidence="2 3">
    <name type="scientific">Novipirellula herctigrandis</name>
    <dbReference type="NCBI Taxonomy" id="2527986"/>
    <lineage>
        <taxon>Bacteria</taxon>
        <taxon>Pseudomonadati</taxon>
        <taxon>Planctomycetota</taxon>
        <taxon>Planctomycetia</taxon>
        <taxon>Pirellulales</taxon>
        <taxon>Pirellulaceae</taxon>
        <taxon>Novipirellula</taxon>
    </lineage>
</organism>
<evidence type="ECO:0000313" key="2">
    <source>
        <dbReference type="EMBL" id="TWT80996.1"/>
    </source>
</evidence>
<proteinExistence type="predicted"/>
<dbReference type="AlphaFoldDB" id="A0A5C5Z1W2"/>
<sequence>MATDTDPKPLVPMMGAEGGFAPDEEIAPFRISGLFCLLFGVLSIFSLIAYVMIAFPLIAIALGLFALRKWDGPRPSGVALAKIGLVLALGFGSCAAWMHQMRSRTLGSQAEYFAKQYIELLANDQIPIAAELRKDYVNRAPTHMPLKQHMESNEMGRNALDDLRGDSANLGIGGPDNVDAWVPAKPTRVYYNYGNYKAEVLLKDSNNPEAKKIIVLLKYDIDPDGNGQWLVEQCRQDMKKLVAEAVL</sequence>
<accession>A0A5C5Z1W2</accession>
<gene>
    <name evidence="2" type="ORF">CA13_24430</name>
</gene>
<feature type="transmembrane region" description="Helical" evidence="1">
    <location>
        <begin position="34"/>
        <end position="67"/>
    </location>
</feature>
<keyword evidence="1" id="KW-1133">Transmembrane helix</keyword>
<keyword evidence="1" id="KW-0812">Transmembrane</keyword>